<sequence>MDEPGRPGAARYADTIAVPLSPLLEKVLCTMDHDARLFLLSDGAPRIGAALGAVGPLACAETPAVHAWLQAHGVPATSERVRILPADAEILIPEDAESLPVPLSEDEALRVHQESAPQSIADLEAELQDFRETTQDWEALVQRALTAGVPAPRIVQLTGLTPQQVGGLIQA</sequence>
<evidence type="ECO:0000313" key="2">
    <source>
        <dbReference type="Proteomes" id="UP000002066"/>
    </source>
</evidence>
<proteinExistence type="predicted"/>
<dbReference type="AlphaFoldDB" id="A0A8D3WRP8"/>
<dbReference type="Pfam" id="PF19466">
    <property type="entry name" value="DUF6003"/>
    <property type="match status" value="1"/>
</dbReference>
<dbReference type="InterPro" id="IPR046045">
    <property type="entry name" value="DUF6003"/>
</dbReference>
<accession>A0A8D3WRP8</accession>
<reference evidence="1 2" key="1">
    <citation type="submission" date="2011-01" db="EMBL/GenBank/DDBJ databases">
        <title>Complete sequence of chromosome of Streptomyces flavogriseus ATCC 33331.</title>
        <authorList>
            <consortium name="US DOE Joint Genome Institute"/>
            <person name="Lucas S."/>
            <person name="Copeland A."/>
            <person name="Lapidus A."/>
            <person name="Cheng J.-F."/>
            <person name="Goodwin L."/>
            <person name="Pitluck S."/>
            <person name="Davenport K."/>
            <person name="Detter J.C."/>
            <person name="Han C."/>
            <person name="Tapia R."/>
            <person name="Land M."/>
            <person name="Hauser L."/>
            <person name="Kyrpides N."/>
            <person name="Ivanova N."/>
            <person name="Ovchinnikova G."/>
            <person name="Pagani I."/>
            <person name="Brumm P."/>
            <person name="Mead D."/>
            <person name="Woyke T."/>
        </authorList>
    </citation>
    <scope>NUCLEOTIDE SEQUENCE [LARGE SCALE GENOMIC DNA]</scope>
    <source>
        <strain evidence="2">ATCC 33331 / IAF-45CD</strain>
    </source>
</reference>
<dbReference type="EMBL" id="CP002475">
    <property type="protein sequence ID" value="ADW07475.1"/>
    <property type="molecule type" value="Genomic_DNA"/>
</dbReference>
<dbReference type="KEGG" id="sfa:Sfla_6093"/>
<dbReference type="Proteomes" id="UP000002066">
    <property type="component" value="Chromosome"/>
</dbReference>
<protein>
    <submittedName>
        <fullName evidence="1">Uncharacterized protein</fullName>
    </submittedName>
</protein>
<name>A0A8D3WRP8_STRFA</name>
<evidence type="ECO:0000313" key="1">
    <source>
        <dbReference type="EMBL" id="ADW07475.1"/>
    </source>
</evidence>
<gene>
    <name evidence="1" type="ordered locus">Sfla_6093</name>
</gene>
<organism evidence="1 2">
    <name type="scientific">Streptomyces pratensis (strain ATCC 33331 / IAF-45CD)</name>
    <dbReference type="NCBI Taxonomy" id="591167"/>
    <lineage>
        <taxon>Bacteria</taxon>
        <taxon>Bacillati</taxon>
        <taxon>Actinomycetota</taxon>
        <taxon>Actinomycetes</taxon>
        <taxon>Kitasatosporales</taxon>
        <taxon>Streptomycetaceae</taxon>
        <taxon>Streptomyces</taxon>
    </lineage>
</organism>